<feature type="transmembrane region" description="Helical" evidence="2">
    <location>
        <begin position="391"/>
        <end position="415"/>
    </location>
</feature>
<feature type="region of interest" description="Disordered" evidence="1">
    <location>
        <begin position="606"/>
        <end position="638"/>
    </location>
</feature>
<feature type="transmembrane region" description="Helical" evidence="2">
    <location>
        <begin position="51"/>
        <end position="75"/>
    </location>
</feature>
<gene>
    <name evidence="3" type="ORF">RM544_08535</name>
</gene>
<name>A0AAW8R413_9ALTE</name>
<evidence type="ECO:0000256" key="2">
    <source>
        <dbReference type="SAM" id="Phobius"/>
    </source>
</evidence>
<proteinExistence type="predicted"/>
<dbReference type="AlphaFoldDB" id="A0AAW8R413"/>
<reference evidence="3 4" key="1">
    <citation type="submission" date="2023-09" db="EMBL/GenBank/DDBJ databases">
        <authorList>
            <person name="Rey-Velasco X."/>
        </authorList>
    </citation>
    <scope>NUCLEOTIDE SEQUENCE [LARGE SCALE GENOMIC DNA]</scope>
    <source>
        <strain evidence="3 4">W409</strain>
    </source>
</reference>
<feature type="transmembrane region" description="Helical" evidence="2">
    <location>
        <begin position="271"/>
        <end position="297"/>
    </location>
</feature>
<keyword evidence="4" id="KW-1185">Reference proteome</keyword>
<protein>
    <submittedName>
        <fullName evidence="3">Uncharacterized protein</fullName>
    </submittedName>
</protein>
<keyword evidence="2" id="KW-1133">Transmembrane helix</keyword>
<dbReference type="Proteomes" id="UP001249020">
    <property type="component" value="Unassembled WGS sequence"/>
</dbReference>
<feature type="transmembrane region" description="Helical" evidence="2">
    <location>
        <begin position="193"/>
        <end position="217"/>
    </location>
</feature>
<feature type="transmembrane region" description="Helical" evidence="2">
    <location>
        <begin position="160"/>
        <end position="181"/>
    </location>
</feature>
<dbReference type="RefSeq" id="WP_311361368.1">
    <property type="nucleotide sequence ID" value="NZ_JAVRIE010000003.1"/>
</dbReference>
<feature type="transmembrane region" description="Helical" evidence="2">
    <location>
        <begin position="229"/>
        <end position="251"/>
    </location>
</feature>
<evidence type="ECO:0000313" key="4">
    <source>
        <dbReference type="Proteomes" id="UP001249020"/>
    </source>
</evidence>
<dbReference type="EMBL" id="JAVRIE010000003">
    <property type="protein sequence ID" value="MDT0582585.1"/>
    <property type="molecule type" value="Genomic_DNA"/>
</dbReference>
<feature type="transmembrane region" description="Helical" evidence="2">
    <location>
        <begin position="21"/>
        <end position="39"/>
    </location>
</feature>
<organism evidence="3 4">
    <name type="scientific">Brumicola blandensis</name>
    <dbReference type="NCBI Taxonomy" id="3075611"/>
    <lineage>
        <taxon>Bacteria</taxon>
        <taxon>Pseudomonadati</taxon>
        <taxon>Pseudomonadota</taxon>
        <taxon>Gammaproteobacteria</taxon>
        <taxon>Alteromonadales</taxon>
        <taxon>Alteromonadaceae</taxon>
        <taxon>Brumicola</taxon>
    </lineage>
</organism>
<sequence>MAYDFGSQTLGIKNPFKKEGLFKAIAGTLVALIGVYTLIQVSGALKEDKIIGWTYAIIGFYLLVSGARHTGVGFFQLFRYFVGRSVPTSLAFNLSRSEQDSAKMEKPALLYSAKSLHSMMMGRKNTTFIEPVGFLGRFVHSIFPKLTFLPYPLRKMAQEIAGVTINFLTGILSFLIVFFVVTTGLAGETAQLFALPIMGVLLLLYLVVTWSSAARAINSNRETVLKSAGGASFGGLLALSILVPVIAGIYLDEWLSVSDNTKEVFTEASGIFSAWGNLGLLAISTIAVLGAVLPLLFARMAKAAPQTEVSEYRENMQESVHPNEIFINIENIVLANRRYKEMPNRIYREFDPQLNEQSDGKGSFNGELLIETQPALAEEENNTQQDGKKSILSLVGQIFFIASAVSFYFLGQNVIDTIGAYNDHKALGTDENLTLLLQAVSGGLFTLFAWLTFKSASKILDAASHLFWGEMHFTSLLMYLKTEGTYTESKLSTGMSIHDSTRSENTVVRSSITPWVITSRIKTSIFATSGMKNLEQPRFIMSMTKNEQEMAAIVDEIKGFLREREAIAAITNERDLSNASQIHQINQQSRAFESGSIDSRLDLKEDEEAAGYLRNEEAQAEAEQDAPKGASSDDTKQP</sequence>
<feature type="transmembrane region" description="Helical" evidence="2">
    <location>
        <begin position="435"/>
        <end position="453"/>
    </location>
</feature>
<comment type="caution">
    <text evidence="3">The sequence shown here is derived from an EMBL/GenBank/DDBJ whole genome shotgun (WGS) entry which is preliminary data.</text>
</comment>
<keyword evidence="2" id="KW-0472">Membrane</keyword>
<accession>A0AAW8R413</accession>
<evidence type="ECO:0000313" key="3">
    <source>
        <dbReference type="EMBL" id="MDT0582585.1"/>
    </source>
</evidence>
<keyword evidence="2" id="KW-0812">Transmembrane</keyword>
<evidence type="ECO:0000256" key="1">
    <source>
        <dbReference type="SAM" id="MobiDB-lite"/>
    </source>
</evidence>